<feature type="region of interest" description="Disordered" evidence="1">
    <location>
        <begin position="373"/>
        <end position="479"/>
    </location>
</feature>
<dbReference type="EMBL" id="LN714494">
    <property type="protein sequence ID" value="CEL72997.1"/>
    <property type="molecule type" value="Genomic_DNA"/>
</dbReference>
<feature type="region of interest" description="Disordered" evidence="1">
    <location>
        <begin position="511"/>
        <end position="530"/>
    </location>
</feature>
<organism evidence="2">
    <name type="scientific">Toxoplasma gondii (strain ATCC 50861 / VEG)</name>
    <dbReference type="NCBI Taxonomy" id="432359"/>
    <lineage>
        <taxon>Eukaryota</taxon>
        <taxon>Sar</taxon>
        <taxon>Alveolata</taxon>
        <taxon>Apicomplexa</taxon>
        <taxon>Conoidasida</taxon>
        <taxon>Coccidia</taxon>
        <taxon>Eucoccidiorida</taxon>
        <taxon>Eimeriorina</taxon>
        <taxon>Sarcocystidae</taxon>
        <taxon>Toxoplasma</taxon>
    </lineage>
</organism>
<feature type="compositionally biased region" description="Basic and acidic residues" evidence="1">
    <location>
        <begin position="608"/>
        <end position="621"/>
    </location>
</feature>
<proteinExistence type="predicted"/>
<evidence type="ECO:0000313" key="2">
    <source>
        <dbReference type="EMBL" id="CEL72997.1"/>
    </source>
</evidence>
<evidence type="ECO:0000256" key="1">
    <source>
        <dbReference type="SAM" id="MobiDB-lite"/>
    </source>
</evidence>
<feature type="compositionally biased region" description="Basic and acidic residues" evidence="1">
    <location>
        <begin position="88"/>
        <end position="100"/>
    </location>
</feature>
<dbReference type="AlphaFoldDB" id="A0A0F7UVE4"/>
<sequence length="649" mass="69026">MPLWPYPSNSNEYGKTFDSSMITQSPLRHQVHHAEPLLCESLLADAVASSHPQQSTANSSCAPHPLGNNASGWEIPGVAARSLFNPHDAVRKPRSKDEGKFPPPSRNRQCLQEPDLLQESRRDGPSSQASLVSHAKGCSPVAREPPRGGQATPPTCRSYISPICSPSSSRCITSFGIGSAVKSKTSTGRHQLQGTRAVQSRAIHLAPTAGRALAAERRSFFVDGGVVQIPGELASPIVSKQHPGELPQNRFVPAHDEVGRQLRRKQPDIISSISGAFSLVHTSSIHASSRQRNLQPQIGAHSPKHSGKGAACFKTAPRQSGFGGSAAVVPMGTAAAGRLNASTVIHSPFISGAGTVLPTVLGAAHPPFFGLRSQQRQRGTAEVHGETPGHSMPHQPEVPAISLKTQQKATADCPGSSVEESLPFSPLHAPADKSFAESGRRQRGCVQDSGGAPRPGAVDPDGRQKPSNANPPAQHKRRSADKMLRLGSNGTKAHQTPVLGLQRKQRQLPAAFTPSAAPQPRATGTESYIAEKSDRIDSLRALYAGGFSKRRTGFQGMAMAPGSPSSWQSQDGGMHGNRPGGKETDTGEQPLSLPVGLPLGHKRQKGSSLDKDNSEKAERMLDMAPADITLTKIRDTNFTRLLPLKETRQ</sequence>
<gene>
    <name evidence="2" type="ORF">BN1205_032645</name>
</gene>
<feature type="region of interest" description="Disordered" evidence="1">
    <location>
        <begin position="558"/>
        <end position="622"/>
    </location>
</feature>
<feature type="region of interest" description="Disordered" evidence="1">
    <location>
        <begin position="288"/>
        <end position="309"/>
    </location>
</feature>
<name>A0A0F7UVE4_TOXGV</name>
<protein>
    <submittedName>
        <fullName evidence="2">Uncharacterized protein</fullName>
    </submittedName>
</protein>
<reference evidence="2" key="1">
    <citation type="journal article" date="2015" name="PLoS ONE">
        <title>Comprehensive Evaluation of Toxoplasma gondii VEG and Neospora caninum LIV Genomes with Tachyzoite Stage Transcriptome and Proteome Defines Novel Transcript Features.</title>
        <authorList>
            <person name="Ramaprasad A."/>
            <person name="Mourier T."/>
            <person name="Naeem R."/>
            <person name="Malas T.B."/>
            <person name="Moussa E."/>
            <person name="Panigrahi A."/>
            <person name="Vermont S.J."/>
            <person name="Otto T.D."/>
            <person name="Wastling J."/>
            <person name="Pain A."/>
        </authorList>
    </citation>
    <scope>NUCLEOTIDE SEQUENCE</scope>
    <source>
        <strain evidence="2">VEG</strain>
    </source>
</reference>
<feature type="region of interest" description="Disordered" evidence="1">
    <location>
        <begin position="85"/>
        <end position="154"/>
    </location>
</feature>
<accession>A0A0F7UVE4</accession>
<feature type="compositionally biased region" description="Basic and acidic residues" evidence="1">
    <location>
        <begin position="430"/>
        <end position="440"/>
    </location>
</feature>